<dbReference type="InterPro" id="IPR036188">
    <property type="entry name" value="FAD/NAD-bd_sf"/>
</dbReference>
<evidence type="ECO:0000313" key="4">
    <source>
        <dbReference type="Proteomes" id="UP001464891"/>
    </source>
</evidence>
<dbReference type="Gene3D" id="3.50.50.60">
    <property type="entry name" value="FAD/NAD(P)-binding domain"/>
    <property type="match status" value="1"/>
</dbReference>
<keyword evidence="1" id="KW-0560">Oxidoreductase</keyword>
<sequence>MSRVAVVGCGVVGAAIAYELSQIPGLTITVFDRQLPAQAATGAALGVLMGIISHKVKGKAWQLRLASMERYETLIPELEAIAGCTIPWNRNGILKLCFAEEDLTKWQTLAETRKSQGWELEILDAAQLQDQYPYLNSDSISAAIYSPRDRQVDPMALTRALVTAAERNGVTFHFEAAVETVTCSSDSSNSQICAQLQTTAGNFEIDWLVVAAGLGSTPLTAALQQSIEIRPVLGQALHLQLDQPLGILEKQPVITGNDVHIVPLGSNQCWVGATVEFAAGEEVVADEAQLQIVLEQAIAFCPALAKATILKTWSGLRPRPEGRPAPIIGPLPGYSNVLLATGHYRNGVLLAPGTAQVIRQLITAKQN</sequence>
<organism evidence="3 4">
    <name type="scientific">Trichocoleus desertorum GB2-A4</name>
    <dbReference type="NCBI Taxonomy" id="2933944"/>
    <lineage>
        <taxon>Bacteria</taxon>
        <taxon>Bacillati</taxon>
        <taxon>Cyanobacteriota</taxon>
        <taxon>Cyanophyceae</taxon>
        <taxon>Leptolyngbyales</taxon>
        <taxon>Trichocoleusaceae</taxon>
        <taxon>Trichocoleus</taxon>
    </lineage>
</organism>
<dbReference type="PANTHER" id="PTHR13847">
    <property type="entry name" value="SARCOSINE DEHYDROGENASE-RELATED"/>
    <property type="match status" value="1"/>
</dbReference>
<dbReference type="Proteomes" id="UP001464891">
    <property type="component" value="Unassembled WGS sequence"/>
</dbReference>
<feature type="domain" description="FAD dependent oxidoreductase" evidence="2">
    <location>
        <begin position="3"/>
        <end position="360"/>
    </location>
</feature>
<dbReference type="Gene3D" id="3.30.9.10">
    <property type="entry name" value="D-Amino Acid Oxidase, subunit A, domain 2"/>
    <property type="match status" value="1"/>
</dbReference>
<dbReference type="SUPFAM" id="SSF54373">
    <property type="entry name" value="FAD-linked reductases, C-terminal domain"/>
    <property type="match status" value="1"/>
</dbReference>
<evidence type="ECO:0000259" key="2">
    <source>
        <dbReference type="Pfam" id="PF01266"/>
    </source>
</evidence>
<accession>A0ABV0JA00</accession>
<reference evidence="3 4" key="1">
    <citation type="submission" date="2022-04" db="EMBL/GenBank/DDBJ databases">
        <title>Positive selection, recombination, and allopatry shape intraspecific diversity of widespread and dominant cyanobacteria.</title>
        <authorList>
            <person name="Wei J."/>
            <person name="Shu W."/>
            <person name="Hu C."/>
        </authorList>
    </citation>
    <scope>NUCLEOTIDE SEQUENCE [LARGE SCALE GENOMIC DNA]</scope>
    <source>
        <strain evidence="3 4">GB2-A4</strain>
    </source>
</reference>
<evidence type="ECO:0000313" key="3">
    <source>
        <dbReference type="EMBL" id="MEP0818606.1"/>
    </source>
</evidence>
<dbReference type="Pfam" id="PF01266">
    <property type="entry name" value="DAO"/>
    <property type="match status" value="1"/>
</dbReference>
<gene>
    <name evidence="3" type="ORF">NC998_16020</name>
</gene>
<dbReference type="InterPro" id="IPR006076">
    <property type="entry name" value="FAD-dep_OxRdtase"/>
</dbReference>
<proteinExistence type="predicted"/>
<name>A0ABV0JA00_9CYAN</name>
<dbReference type="RefSeq" id="WP_190436932.1">
    <property type="nucleotide sequence ID" value="NZ_JAMPKM010000009.1"/>
</dbReference>
<dbReference type="SUPFAM" id="SSF51905">
    <property type="entry name" value="FAD/NAD(P)-binding domain"/>
    <property type="match status" value="1"/>
</dbReference>
<dbReference type="PANTHER" id="PTHR13847:SF289">
    <property type="entry name" value="GLYCINE OXIDASE"/>
    <property type="match status" value="1"/>
</dbReference>
<protein>
    <submittedName>
        <fullName evidence="3">FAD-binding oxidoreductase</fullName>
    </submittedName>
</protein>
<evidence type="ECO:0000256" key="1">
    <source>
        <dbReference type="ARBA" id="ARBA00023002"/>
    </source>
</evidence>
<dbReference type="EMBL" id="JAMPKM010000009">
    <property type="protein sequence ID" value="MEP0818606.1"/>
    <property type="molecule type" value="Genomic_DNA"/>
</dbReference>
<comment type="caution">
    <text evidence="3">The sequence shown here is derived from an EMBL/GenBank/DDBJ whole genome shotgun (WGS) entry which is preliminary data.</text>
</comment>
<keyword evidence="4" id="KW-1185">Reference proteome</keyword>